<sequence>MPSTPDDDALSWAGEEADPTLARSPEPQRAVPRRRPDAAPATGTGRASALGATAARRAAAGSDATASASEDPRVRPTSDDEAAPDASPEVVGLAFFGAVAILEAIAWFFVVRDNPSSAGSAFQVGVAQATEALTVLAPPLWLAAVLAALRGMRVGRRMLVLAAGAVVLFPWPWLVTR</sequence>
<evidence type="ECO:0000256" key="2">
    <source>
        <dbReference type="SAM" id="Phobius"/>
    </source>
</evidence>
<feature type="transmembrane region" description="Helical" evidence="2">
    <location>
        <begin position="158"/>
        <end position="175"/>
    </location>
</feature>
<dbReference type="EMBL" id="QWGT01000170">
    <property type="protein sequence ID" value="RIJ50332.1"/>
    <property type="molecule type" value="Genomic_DNA"/>
</dbReference>
<keyword evidence="2" id="KW-1133">Transmembrane helix</keyword>
<accession>A0A399T6B0</accession>
<proteinExistence type="predicted"/>
<feature type="transmembrane region" description="Helical" evidence="2">
    <location>
        <begin position="130"/>
        <end position="149"/>
    </location>
</feature>
<organism evidence="3 4">
    <name type="scientific">Clavibacter lycopersici</name>
    <dbReference type="NCBI Taxonomy" id="2301718"/>
    <lineage>
        <taxon>Bacteria</taxon>
        <taxon>Bacillati</taxon>
        <taxon>Actinomycetota</taxon>
        <taxon>Actinomycetes</taxon>
        <taxon>Micrococcales</taxon>
        <taxon>Microbacteriaceae</taxon>
        <taxon>Clavibacter</taxon>
    </lineage>
</organism>
<dbReference type="AlphaFoldDB" id="A0A399T6B0"/>
<keyword evidence="2" id="KW-0812">Transmembrane</keyword>
<gene>
    <name evidence="3" type="ORF">DZG00_11065</name>
</gene>
<keyword evidence="2" id="KW-0472">Membrane</keyword>
<evidence type="ECO:0000256" key="1">
    <source>
        <dbReference type="SAM" id="MobiDB-lite"/>
    </source>
</evidence>
<dbReference type="RefSeq" id="WP_119455625.1">
    <property type="nucleotide sequence ID" value="NZ_QWGT01000170.1"/>
</dbReference>
<comment type="caution">
    <text evidence="3">The sequence shown here is derived from an EMBL/GenBank/DDBJ whole genome shotgun (WGS) entry which is preliminary data.</text>
</comment>
<evidence type="ECO:0000313" key="3">
    <source>
        <dbReference type="EMBL" id="RIJ50332.1"/>
    </source>
</evidence>
<feature type="transmembrane region" description="Helical" evidence="2">
    <location>
        <begin position="90"/>
        <end position="110"/>
    </location>
</feature>
<keyword evidence="4" id="KW-1185">Reference proteome</keyword>
<name>A0A399T6B0_9MICO</name>
<dbReference type="Proteomes" id="UP000266484">
    <property type="component" value="Unassembled WGS sequence"/>
</dbReference>
<protein>
    <submittedName>
        <fullName evidence="3">Uncharacterized protein</fullName>
    </submittedName>
</protein>
<reference evidence="3 4" key="1">
    <citation type="submission" date="2018-08" db="EMBL/GenBank/DDBJ databases">
        <title>Genome Sequence of Clavibacter michiganensis Subspecies type strains, and the Atypical Peach-Colored Strains Isolated from Tomato.</title>
        <authorList>
            <person name="Osdaghi E."/>
            <person name="Portier P."/>
            <person name="Briand M."/>
            <person name="Jacques M.-A."/>
        </authorList>
    </citation>
    <scope>NUCLEOTIDE SEQUENCE [LARGE SCALE GENOMIC DNA]</scope>
    <source>
        <strain evidence="3 4">CFBP 8615</strain>
    </source>
</reference>
<feature type="region of interest" description="Disordered" evidence="1">
    <location>
        <begin position="1"/>
        <end position="85"/>
    </location>
</feature>
<feature type="compositionally biased region" description="Low complexity" evidence="1">
    <location>
        <begin position="38"/>
        <end position="69"/>
    </location>
</feature>
<evidence type="ECO:0000313" key="4">
    <source>
        <dbReference type="Proteomes" id="UP000266484"/>
    </source>
</evidence>